<dbReference type="EMBL" id="JASSZA010000012">
    <property type="protein sequence ID" value="KAK2096125.1"/>
    <property type="molecule type" value="Genomic_DNA"/>
</dbReference>
<comment type="caution">
    <text evidence="2">The sequence shown here is derived from an EMBL/GenBank/DDBJ whole genome shotgun (WGS) entry which is preliminary data.</text>
</comment>
<accession>A0ABQ9UGF6</accession>
<feature type="signal peptide" evidence="1">
    <location>
        <begin position="1"/>
        <end position="22"/>
    </location>
</feature>
<evidence type="ECO:0000313" key="3">
    <source>
        <dbReference type="Proteomes" id="UP001266305"/>
    </source>
</evidence>
<evidence type="ECO:0000313" key="2">
    <source>
        <dbReference type="EMBL" id="KAK2096125.1"/>
    </source>
</evidence>
<name>A0ABQ9UGF6_SAGOE</name>
<sequence length="203" mass="22374">MVGTMWKVIVGLVLLTPGPCDGLFSSLHRSVPMPFKGDGGQPLFLTPYIEAGNIKKEKSWEDGCPTVSAVTTKMRGKRLSIDKPSKFDHMHVCKSACEVPKYAKLNKTNSLLPGLLTEEGRSEIHSSASMKDTGHLGAESCSTTLFLLRPTILGKELSFISPFPGWNMNSYAGFLTVNKTYNSNLFMWFFPAQVGTRGKEHQN</sequence>
<gene>
    <name evidence="2" type="ORF">P7K49_025159</name>
</gene>
<keyword evidence="1" id="KW-0732">Signal</keyword>
<reference evidence="2 3" key="1">
    <citation type="submission" date="2023-05" db="EMBL/GenBank/DDBJ databases">
        <title>B98-5 Cell Line De Novo Hybrid Assembly: An Optical Mapping Approach.</title>
        <authorList>
            <person name="Kananen K."/>
            <person name="Auerbach J.A."/>
            <person name="Kautto E."/>
            <person name="Blachly J.S."/>
        </authorList>
    </citation>
    <scope>NUCLEOTIDE SEQUENCE [LARGE SCALE GENOMIC DNA]</scope>
    <source>
        <strain evidence="2">B95-8</strain>
        <tissue evidence="2">Cell line</tissue>
    </source>
</reference>
<feature type="chain" id="PRO_5045952694" evidence="1">
    <location>
        <begin position="23"/>
        <end position="203"/>
    </location>
</feature>
<evidence type="ECO:0000256" key="1">
    <source>
        <dbReference type="SAM" id="SignalP"/>
    </source>
</evidence>
<organism evidence="2 3">
    <name type="scientific">Saguinus oedipus</name>
    <name type="common">Cotton-top tamarin</name>
    <name type="synonym">Oedipomidas oedipus</name>
    <dbReference type="NCBI Taxonomy" id="9490"/>
    <lineage>
        <taxon>Eukaryota</taxon>
        <taxon>Metazoa</taxon>
        <taxon>Chordata</taxon>
        <taxon>Craniata</taxon>
        <taxon>Vertebrata</taxon>
        <taxon>Euteleostomi</taxon>
        <taxon>Mammalia</taxon>
        <taxon>Eutheria</taxon>
        <taxon>Euarchontoglires</taxon>
        <taxon>Primates</taxon>
        <taxon>Haplorrhini</taxon>
        <taxon>Platyrrhini</taxon>
        <taxon>Cebidae</taxon>
        <taxon>Callitrichinae</taxon>
        <taxon>Saguinus</taxon>
    </lineage>
</organism>
<proteinExistence type="predicted"/>
<dbReference type="Proteomes" id="UP001266305">
    <property type="component" value="Unassembled WGS sequence"/>
</dbReference>
<protein>
    <submittedName>
        <fullName evidence="2">Uncharacterized protein</fullName>
    </submittedName>
</protein>
<keyword evidence="3" id="KW-1185">Reference proteome</keyword>